<proteinExistence type="predicted"/>
<sequence length="285" mass="32520">MIKLGQHHQEGMVKLTGGTFLIGTEDSDANKGDQEGPIRVVNVESFYIDPTLVTNQQFLEFIKDTNYLTDAERYGWSFVFYNLLSVETAKSVTQRPADTPWWRVVEGADWAHPEGPDSSIQDRLNHPAVHISWNDAIAYCTWSGKRLLTEAEWEYAARGGLVQKRYPWGDELTPNGKHLCNIWQGDFPIENTQDDGYNSTCPVDAFPSNDFGIFSMVRNTWEWCDNFFDHSTDTSITQEHQPRAIRGGSYLCHESYCNRYRVTARSYNTPDSSSGNMGFRCARNT</sequence>
<evidence type="ECO:0000259" key="1">
    <source>
        <dbReference type="Pfam" id="PF03781"/>
    </source>
</evidence>
<dbReference type="Proteomes" id="UP000242243">
    <property type="component" value="Unassembled WGS sequence"/>
</dbReference>
<gene>
    <name evidence="2" type="ORF">SAMN05421839_11022</name>
</gene>
<dbReference type="RefSeq" id="WP_234987419.1">
    <property type="nucleotide sequence ID" value="NZ_FOXC01000010.1"/>
</dbReference>
<name>A0A1I5NNG4_9BACI</name>
<dbReference type="Gene3D" id="3.90.1580.10">
    <property type="entry name" value="paralog of FGE (formylglycine-generating enzyme)"/>
    <property type="match status" value="1"/>
</dbReference>
<feature type="domain" description="Sulfatase-modifying factor enzyme-like" evidence="1">
    <location>
        <begin position="10"/>
        <end position="283"/>
    </location>
</feature>
<dbReference type="Pfam" id="PF03781">
    <property type="entry name" value="FGE-sulfatase"/>
    <property type="match status" value="1"/>
</dbReference>
<dbReference type="InterPro" id="IPR051043">
    <property type="entry name" value="Sulfatase_Mod_Factor_Kinase"/>
</dbReference>
<organism evidence="2 3">
    <name type="scientific">Halolactibacillus halophilus</name>
    <dbReference type="NCBI Taxonomy" id="306540"/>
    <lineage>
        <taxon>Bacteria</taxon>
        <taxon>Bacillati</taxon>
        <taxon>Bacillota</taxon>
        <taxon>Bacilli</taxon>
        <taxon>Bacillales</taxon>
        <taxon>Bacillaceae</taxon>
        <taxon>Halolactibacillus</taxon>
    </lineage>
</organism>
<dbReference type="AlphaFoldDB" id="A0A1I5NNG4"/>
<dbReference type="STRING" id="306540.SAMN05421839_11022"/>
<evidence type="ECO:0000313" key="2">
    <source>
        <dbReference type="EMBL" id="SFP22856.1"/>
    </source>
</evidence>
<evidence type="ECO:0000313" key="3">
    <source>
        <dbReference type="Proteomes" id="UP000242243"/>
    </source>
</evidence>
<dbReference type="InterPro" id="IPR042095">
    <property type="entry name" value="SUMF_sf"/>
</dbReference>
<dbReference type="SUPFAM" id="SSF56436">
    <property type="entry name" value="C-type lectin-like"/>
    <property type="match status" value="1"/>
</dbReference>
<reference evidence="2 3" key="1">
    <citation type="submission" date="2016-10" db="EMBL/GenBank/DDBJ databases">
        <authorList>
            <person name="de Groot N.N."/>
        </authorList>
    </citation>
    <scope>NUCLEOTIDE SEQUENCE [LARGE SCALE GENOMIC DNA]</scope>
    <source>
        <strain evidence="2 3">DSM 17073</strain>
    </source>
</reference>
<dbReference type="InterPro" id="IPR016187">
    <property type="entry name" value="CTDL_fold"/>
</dbReference>
<dbReference type="EMBL" id="FOXC01000010">
    <property type="protein sequence ID" value="SFP22856.1"/>
    <property type="molecule type" value="Genomic_DNA"/>
</dbReference>
<dbReference type="PANTHER" id="PTHR23150:SF19">
    <property type="entry name" value="FORMYLGLYCINE-GENERATING ENZYME"/>
    <property type="match status" value="1"/>
</dbReference>
<dbReference type="PANTHER" id="PTHR23150">
    <property type="entry name" value="SULFATASE MODIFYING FACTOR 1, 2"/>
    <property type="match status" value="1"/>
</dbReference>
<dbReference type="InterPro" id="IPR005532">
    <property type="entry name" value="SUMF_dom"/>
</dbReference>
<dbReference type="GO" id="GO:0120147">
    <property type="term" value="F:formylglycine-generating oxidase activity"/>
    <property type="evidence" value="ECO:0007669"/>
    <property type="project" value="TreeGrafter"/>
</dbReference>
<protein>
    <submittedName>
        <fullName evidence="2">Formylglycine-generating enzyme, required for sulfatase activity, contains SUMF1/FGE domain</fullName>
    </submittedName>
</protein>
<accession>A0A1I5NNG4</accession>